<proteinExistence type="inferred from homology"/>
<dbReference type="GO" id="GO:0005886">
    <property type="term" value="C:plasma membrane"/>
    <property type="evidence" value="ECO:0007669"/>
    <property type="project" value="UniProtKB-SubCell"/>
</dbReference>
<keyword evidence="10 18" id="KW-0808">Transferase</keyword>
<evidence type="ECO:0000256" key="15">
    <source>
        <dbReference type="ARBA" id="ARBA00023136"/>
    </source>
</evidence>
<organism evidence="20 21">
    <name type="scientific">Lentilactobacillus senioris DSM 24302 = JCM 17472</name>
    <dbReference type="NCBI Taxonomy" id="1423802"/>
    <lineage>
        <taxon>Bacteria</taxon>
        <taxon>Bacillati</taxon>
        <taxon>Bacillota</taxon>
        <taxon>Bacilli</taxon>
        <taxon>Lactobacillales</taxon>
        <taxon>Lactobacillaceae</taxon>
        <taxon>Lentilactobacillus</taxon>
    </lineage>
</organism>
<feature type="transmembrane region" description="Helical" evidence="19">
    <location>
        <begin position="176"/>
        <end position="194"/>
    </location>
</feature>
<evidence type="ECO:0000256" key="13">
    <source>
        <dbReference type="ARBA" id="ARBA00022989"/>
    </source>
</evidence>
<feature type="transmembrane region" description="Helical" evidence="19">
    <location>
        <begin position="134"/>
        <end position="155"/>
    </location>
</feature>
<evidence type="ECO:0000313" key="21">
    <source>
        <dbReference type="Proteomes" id="UP000051256"/>
    </source>
</evidence>
<dbReference type="PANTHER" id="PTHR46382:SF1">
    <property type="entry name" value="PHOSPHATIDATE CYTIDYLYLTRANSFERASE"/>
    <property type="match status" value="1"/>
</dbReference>
<keyword evidence="14" id="KW-0443">Lipid metabolism</keyword>
<evidence type="ECO:0000256" key="19">
    <source>
        <dbReference type="SAM" id="Phobius"/>
    </source>
</evidence>
<dbReference type="EC" id="2.7.7.41" evidence="6 18"/>
<evidence type="ECO:0000256" key="16">
    <source>
        <dbReference type="ARBA" id="ARBA00023209"/>
    </source>
</evidence>
<dbReference type="EMBL" id="AYZR01000008">
    <property type="protein sequence ID" value="KRM93749.1"/>
    <property type="molecule type" value="Genomic_DNA"/>
</dbReference>
<evidence type="ECO:0000256" key="4">
    <source>
        <dbReference type="ARBA" id="ARBA00005189"/>
    </source>
</evidence>
<evidence type="ECO:0000256" key="12">
    <source>
        <dbReference type="ARBA" id="ARBA00022695"/>
    </source>
</evidence>
<keyword evidence="15 19" id="KW-0472">Membrane</keyword>
<dbReference type="GO" id="GO:0016024">
    <property type="term" value="P:CDP-diacylglycerol biosynthetic process"/>
    <property type="evidence" value="ECO:0007669"/>
    <property type="project" value="UniProtKB-UniPathway"/>
</dbReference>
<dbReference type="PATRIC" id="fig|1423802.4.peg.477"/>
<gene>
    <name evidence="20" type="ORF">FC56_GL000467</name>
</gene>
<keyword evidence="11 18" id="KW-0812">Transmembrane</keyword>
<feature type="transmembrane region" description="Helical" evidence="19">
    <location>
        <begin position="12"/>
        <end position="39"/>
    </location>
</feature>
<dbReference type="AlphaFoldDB" id="A0A0R2CQY2"/>
<evidence type="ECO:0000256" key="11">
    <source>
        <dbReference type="ARBA" id="ARBA00022692"/>
    </source>
</evidence>
<dbReference type="PANTHER" id="PTHR46382">
    <property type="entry name" value="PHOSPHATIDATE CYTIDYLYLTRANSFERASE"/>
    <property type="match status" value="1"/>
</dbReference>
<evidence type="ECO:0000256" key="5">
    <source>
        <dbReference type="ARBA" id="ARBA00010185"/>
    </source>
</evidence>
<evidence type="ECO:0000256" key="3">
    <source>
        <dbReference type="ARBA" id="ARBA00005119"/>
    </source>
</evidence>
<dbReference type="Pfam" id="PF01148">
    <property type="entry name" value="CTP_transf_1"/>
    <property type="match status" value="1"/>
</dbReference>
<evidence type="ECO:0000313" key="20">
    <source>
        <dbReference type="EMBL" id="KRM93749.1"/>
    </source>
</evidence>
<name>A0A0R2CQY2_9LACO</name>
<comment type="caution">
    <text evidence="20">The sequence shown here is derived from an EMBL/GenBank/DDBJ whole genome shotgun (WGS) entry which is preliminary data.</text>
</comment>
<accession>A0A0R2CQY2</accession>
<evidence type="ECO:0000256" key="10">
    <source>
        <dbReference type="ARBA" id="ARBA00022679"/>
    </source>
</evidence>
<feature type="transmembrane region" description="Helical" evidence="19">
    <location>
        <begin position="200"/>
        <end position="219"/>
    </location>
</feature>
<dbReference type="GO" id="GO:0004605">
    <property type="term" value="F:phosphatidate cytidylyltransferase activity"/>
    <property type="evidence" value="ECO:0007669"/>
    <property type="project" value="UniProtKB-EC"/>
</dbReference>
<keyword evidence="8" id="KW-1003">Cell membrane</keyword>
<comment type="subcellular location">
    <subcellularLocation>
        <location evidence="2">Cell membrane</location>
        <topology evidence="2">Multi-pass membrane protein</topology>
    </subcellularLocation>
</comment>
<evidence type="ECO:0000256" key="18">
    <source>
        <dbReference type="RuleBase" id="RU003938"/>
    </source>
</evidence>
<evidence type="ECO:0000256" key="2">
    <source>
        <dbReference type="ARBA" id="ARBA00004651"/>
    </source>
</evidence>
<evidence type="ECO:0000256" key="17">
    <source>
        <dbReference type="ARBA" id="ARBA00023264"/>
    </source>
</evidence>
<dbReference type="InterPro" id="IPR000374">
    <property type="entry name" value="PC_trans"/>
</dbReference>
<keyword evidence="13 19" id="KW-1133">Transmembrane helix</keyword>
<evidence type="ECO:0000256" key="7">
    <source>
        <dbReference type="ARBA" id="ARBA00019373"/>
    </source>
</evidence>
<feature type="transmembrane region" description="Helical" evidence="19">
    <location>
        <begin position="112"/>
        <end position="128"/>
    </location>
</feature>
<feature type="transmembrane region" description="Helical" evidence="19">
    <location>
        <begin position="51"/>
        <end position="69"/>
    </location>
</feature>
<evidence type="ECO:0000256" key="14">
    <source>
        <dbReference type="ARBA" id="ARBA00023098"/>
    </source>
</evidence>
<feature type="transmembrane region" description="Helical" evidence="19">
    <location>
        <begin position="81"/>
        <end position="100"/>
    </location>
</feature>
<comment type="pathway">
    <text evidence="4">Lipid metabolism.</text>
</comment>
<keyword evidence="12 18" id="KW-0548">Nucleotidyltransferase</keyword>
<comment type="similarity">
    <text evidence="5 18">Belongs to the CDS family.</text>
</comment>
<sequence length="265" mass="29273">MKKVKQRVITAVVALIIFIPIILAGGIWIDIAAAVLGIVAISEILVMKKKLLISPEAIISYIGVLSIIAPESWINILPAHASQFFLFYILVMLLLLYTVFSKNRFSFDDAGVLTLGMLYIGIGFHYFLTARHVGLTMLLYALFIVWTTDSGAYIFGRMFGKHKLAPHVSPNKTWEGSIYGSLFGTIICSIWAWFFPIPGFSGILMVLVTLCLSIVGQFGDLVESSLKRYYGVKDSGKILPGHGGILDRFDSLLFVLPTLHLLGII</sequence>
<dbReference type="PROSITE" id="PS01315">
    <property type="entry name" value="CDS"/>
    <property type="match status" value="1"/>
</dbReference>
<keyword evidence="9" id="KW-0444">Lipid biosynthesis</keyword>
<protein>
    <recommendedName>
        <fullName evidence="7 18">Phosphatidate cytidylyltransferase</fullName>
        <ecNumber evidence="6 18">2.7.7.41</ecNumber>
    </recommendedName>
</protein>
<keyword evidence="21" id="KW-1185">Reference proteome</keyword>
<dbReference type="STRING" id="1423802.FC56_GL000467"/>
<keyword evidence="16" id="KW-0594">Phospholipid biosynthesis</keyword>
<reference evidence="20 21" key="1">
    <citation type="journal article" date="2015" name="Genome Announc.">
        <title>Expanding the biotechnology potential of lactobacilli through comparative genomics of 213 strains and associated genera.</title>
        <authorList>
            <person name="Sun Z."/>
            <person name="Harris H.M."/>
            <person name="McCann A."/>
            <person name="Guo C."/>
            <person name="Argimon S."/>
            <person name="Zhang W."/>
            <person name="Yang X."/>
            <person name="Jeffery I.B."/>
            <person name="Cooney J.C."/>
            <person name="Kagawa T.F."/>
            <person name="Liu W."/>
            <person name="Song Y."/>
            <person name="Salvetti E."/>
            <person name="Wrobel A."/>
            <person name="Rasinkangas P."/>
            <person name="Parkhill J."/>
            <person name="Rea M.C."/>
            <person name="O'Sullivan O."/>
            <person name="Ritari J."/>
            <person name="Douillard F.P."/>
            <person name="Paul Ross R."/>
            <person name="Yang R."/>
            <person name="Briner A.E."/>
            <person name="Felis G.E."/>
            <person name="de Vos W.M."/>
            <person name="Barrangou R."/>
            <person name="Klaenhammer T.R."/>
            <person name="Caufield P.W."/>
            <person name="Cui Y."/>
            <person name="Zhang H."/>
            <person name="O'Toole P.W."/>
        </authorList>
    </citation>
    <scope>NUCLEOTIDE SEQUENCE [LARGE SCALE GENOMIC DNA]</scope>
    <source>
        <strain evidence="20 21">DSM 24302</strain>
    </source>
</reference>
<evidence type="ECO:0000256" key="9">
    <source>
        <dbReference type="ARBA" id="ARBA00022516"/>
    </source>
</evidence>
<comment type="catalytic activity">
    <reaction evidence="1 18">
        <text>a 1,2-diacyl-sn-glycero-3-phosphate + CTP + H(+) = a CDP-1,2-diacyl-sn-glycerol + diphosphate</text>
        <dbReference type="Rhea" id="RHEA:16229"/>
        <dbReference type="ChEBI" id="CHEBI:15378"/>
        <dbReference type="ChEBI" id="CHEBI:33019"/>
        <dbReference type="ChEBI" id="CHEBI:37563"/>
        <dbReference type="ChEBI" id="CHEBI:58332"/>
        <dbReference type="ChEBI" id="CHEBI:58608"/>
        <dbReference type="EC" id="2.7.7.41"/>
    </reaction>
</comment>
<evidence type="ECO:0000256" key="1">
    <source>
        <dbReference type="ARBA" id="ARBA00001698"/>
    </source>
</evidence>
<evidence type="ECO:0000256" key="8">
    <source>
        <dbReference type="ARBA" id="ARBA00022475"/>
    </source>
</evidence>
<evidence type="ECO:0000256" key="6">
    <source>
        <dbReference type="ARBA" id="ARBA00012487"/>
    </source>
</evidence>
<comment type="pathway">
    <text evidence="3 18">Phospholipid metabolism; CDP-diacylglycerol biosynthesis; CDP-diacylglycerol from sn-glycerol 3-phosphate: step 3/3.</text>
</comment>
<keyword evidence="17" id="KW-1208">Phospholipid metabolism</keyword>
<dbReference type="UniPathway" id="UPA00557">
    <property type="reaction ID" value="UER00614"/>
</dbReference>
<dbReference type="Proteomes" id="UP000051256">
    <property type="component" value="Unassembled WGS sequence"/>
</dbReference>